<accession>A0A2K8Z9H9</accession>
<dbReference type="EMBL" id="CP025096">
    <property type="protein sequence ID" value="AUD06499.1"/>
    <property type="molecule type" value="Genomic_DNA"/>
</dbReference>
<organism evidence="1 2">
    <name type="scientific">Spirosoma pollinicola</name>
    <dbReference type="NCBI Taxonomy" id="2057025"/>
    <lineage>
        <taxon>Bacteria</taxon>
        <taxon>Pseudomonadati</taxon>
        <taxon>Bacteroidota</taxon>
        <taxon>Cytophagia</taxon>
        <taxon>Cytophagales</taxon>
        <taxon>Cytophagaceae</taxon>
        <taxon>Spirosoma</taxon>
    </lineage>
</organism>
<proteinExistence type="predicted"/>
<dbReference type="AlphaFoldDB" id="A0A2K8Z9H9"/>
<gene>
    <name evidence="1" type="ORF">CWM47_34430</name>
</gene>
<reference evidence="1 2" key="1">
    <citation type="submission" date="2017-11" db="EMBL/GenBank/DDBJ databases">
        <title>Taxonomic description and genome sequences of Spirosoma HA7 sp. nov., isolated from pollen microhabitat of Corylus avellana.</title>
        <authorList>
            <person name="Ambika Manirajan B."/>
            <person name="Suarez C."/>
            <person name="Ratering S."/>
            <person name="Geissler-Plaum R."/>
            <person name="Cardinale M."/>
            <person name="Sylvia S."/>
        </authorList>
    </citation>
    <scope>NUCLEOTIDE SEQUENCE [LARGE SCALE GENOMIC DNA]</scope>
    <source>
        <strain evidence="1 2">HA7</strain>
    </source>
</reference>
<keyword evidence="2" id="KW-1185">Reference proteome</keyword>
<name>A0A2K8Z9H9_9BACT</name>
<protein>
    <submittedName>
        <fullName evidence="1">Uncharacterized protein</fullName>
    </submittedName>
</protein>
<sequence length="86" mass="9900">MIPSPTVPDVQLIVNKNQITLIQDGKQTDQVSFEIIQTPYDFQLKTNSQYQNGYLGNSGLRISRNRLFIDKGMANDFPGFEFKRME</sequence>
<dbReference type="KEGG" id="spir:CWM47_34430"/>
<dbReference type="Proteomes" id="UP000232883">
    <property type="component" value="Chromosome"/>
</dbReference>
<evidence type="ECO:0000313" key="2">
    <source>
        <dbReference type="Proteomes" id="UP000232883"/>
    </source>
</evidence>
<evidence type="ECO:0000313" key="1">
    <source>
        <dbReference type="EMBL" id="AUD06499.1"/>
    </source>
</evidence>